<dbReference type="PROSITE" id="PS50088">
    <property type="entry name" value="ANK_REPEAT"/>
    <property type="match status" value="8"/>
</dbReference>
<reference evidence="7 8" key="1">
    <citation type="submission" date="2015-07" db="EMBL/GenBank/DDBJ databases">
        <title>Comparative genomics of the Sigatoka disease complex on banana suggests a link between parallel evolutionary changes in Pseudocercospora fijiensis and Pseudocercospora eumusae and increased virulence on the banana host.</title>
        <authorList>
            <person name="Chang T.-C."/>
            <person name="Salvucci A."/>
            <person name="Crous P.W."/>
            <person name="Stergiopoulos I."/>
        </authorList>
    </citation>
    <scope>NUCLEOTIDE SEQUENCE [LARGE SCALE GENOMIC DNA]</scope>
    <source>
        <strain evidence="7 8">CBS 114824</strain>
    </source>
</reference>
<feature type="compositionally biased region" description="Polar residues" evidence="5">
    <location>
        <begin position="1701"/>
        <end position="1712"/>
    </location>
</feature>
<keyword evidence="8" id="KW-1185">Reference proteome</keyword>
<dbReference type="InterPro" id="IPR029058">
    <property type="entry name" value="AB_hydrolase_fold"/>
</dbReference>
<dbReference type="Proteomes" id="UP000070133">
    <property type="component" value="Unassembled WGS sequence"/>
</dbReference>
<dbReference type="Gene3D" id="1.25.40.20">
    <property type="entry name" value="Ankyrin repeat-containing domain"/>
    <property type="match status" value="3"/>
</dbReference>
<evidence type="ECO:0000256" key="2">
    <source>
        <dbReference type="ARBA" id="ARBA00023043"/>
    </source>
</evidence>
<gene>
    <name evidence="7" type="ORF">AC578_5249</name>
</gene>
<dbReference type="Pfam" id="PF12796">
    <property type="entry name" value="Ank_2"/>
    <property type="match status" value="3"/>
</dbReference>
<name>A0A139GZC6_9PEZI</name>
<dbReference type="STRING" id="321146.A0A139GZC6"/>
<organism evidence="7 8">
    <name type="scientific">Pseudocercospora eumusae</name>
    <dbReference type="NCBI Taxonomy" id="321146"/>
    <lineage>
        <taxon>Eukaryota</taxon>
        <taxon>Fungi</taxon>
        <taxon>Dikarya</taxon>
        <taxon>Ascomycota</taxon>
        <taxon>Pezizomycotina</taxon>
        <taxon>Dothideomycetes</taxon>
        <taxon>Dothideomycetidae</taxon>
        <taxon>Mycosphaerellales</taxon>
        <taxon>Mycosphaerellaceae</taxon>
        <taxon>Pseudocercospora</taxon>
    </lineage>
</organism>
<dbReference type="SUPFAM" id="SSF53474">
    <property type="entry name" value="alpha/beta-Hydrolases"/>
    <property type="match status" value="1"/>
</dbReference>
<dbReference type="Gene3D" id="3.40.50.1820">
    <property type="entry name" value="alpha/beta hydrolase"/>
    <property type="match status" value="1"/>
</dbReference>
<keyword evidence="2 3" id="KW-0040">ANK repeat</keyword>
<feature type="repeat" description="ANK" evidence="3">
    <location>
        <begin position="1297"/>
        <end position="1329"/>
    </location>
</feature>
<evidence type="ECO:0000313" key="8">
    <source>
        <dbReference type="Proteomes" id="UP000070133"/>
    </source>
</evidence>
<dbReference type="PANTHER" id="PTHR24198">
    <property type="entry name" value="ANKYRIN REPEAT AND PROTEIN KINASE DOMAIN-CONTAINING PROTEIN"/>
    <property type="match status" value="1"/>
</dbReference>
<evidence type="ECO:0000313" key="7">
    <source>
        <dbReference type="EMBL" id="KXS95554.1"/>
    </source>
</evidence>
<feature type="repeat" description="ANK" evidence="3">
    <location>
        <begin position="1365"/>
        <end position="1397"/>
    </location>
</feature>
<dbReference type="SMART" id="SM00248">
    <property type="entry name" value="ANK"/>
    <property type="match status" value="8"/>
</dbReference>
<feature type="repeat" description="ANK" evidence="3">
    <location>
        <begin position="977"/>
        <end position="1009"/>
    </location>
</feature>
<dbReference type="PRINTS" id="PR01415">
    <property type="entry name" value="ANKYRIN"/>
</dbReference>
<feature type="repeat" description="ANK" evidence="3">
    <location>
        <begin position="944"/>
        <end position="976"/>
    </location>
</feature>
<dbReference type="PANTHER" id="PTHR24198:SF165">
    <property type="entry name" value="ANKYRIN REPEAT-CONTAINING PROTEIN-RELATED"/>
    <property type="match status" value="1"/>
</dbReference>
<feature type="repeat" description="ANK" evidence="3">
    <location>
        <begin position="909"/>
        <end position="935"/>
    </location>
</feature>
<feature type="repeat" description="ANK" evidence="3">
    <location>
        <begin position="1398"/>
        <end position="1430"/>
    </location>
</feature>
<evidence type="ECO:0000259" key="6">
    <source>
        <dbReference type="Pfam" id="PF24883"/>
    </source>
</evidence>
<feature type="domain" description="Nephrocystin 3-like N-terminal" evidence="6">
    <location>
        <begin position="378"/>
        <end position="481"/>
    </location>
</feature>
<evidence type="ECO:0000256" key="4">
    <source>
        <dbReference type="SAM" id="Coils"/>
    </source>
</evidence>
<feature type="region of interest" description="Disordered" evidence="5">
    <location>
        <begin position="1879"/>
        <end position="1901"/>
    </location>
</feature>
<feature type="repeat" description="ANK" evidence="3">
    <location>
        <begin position="1227"/>
        <end position="1255"/>
    </location>
</feature>
<keyword evidence="4" id="KW-0175">Coiled coil</keyword>
<dbReference type="InterPro" id="IPR002110">
    <property type="entry name" value="Ankyrin_rpt"/>
</dbReference>
<feature type="repeat" description="ANK" evidence="3">
    <location>
        <begin position="1262"/>
        <end position="1289"/>
    </location>
</feature>
<dbReference type="SUPFAM" id="SSF48403">
    <property type="entry name" value="Ankyrin repeat"/>
    <property type="match status" value="2"/>
</dbReference>
<evidence type="ECO:0000256" key="1">
    <source>
        <dbReference type="ARBA" id="ARBA00022737"/>
    </source>
</evidence>
<accession>A0A139GZC6</accession>
<feature type="compositionally biased region" description="Pro residues" evidence="5">
    <location>
        <begin position="1728"/>
        <end position="1738"/>
    </location>
</feature>
<proteinExistence type="predicted"/>
<dbReference type="OrthoDB" id="427518at2759"/>
<protein>
    <recommendedName>
        <fullName evidence="6">Nephrocystin 3-like N-terminal domain-containing protein</fullName>
    </recommendedName>
</protein>
<dbReference type="InterPro" id="IPR036770">
    <property type="entry name" value="Ankyrin_rpt-contain_sf"/>
</dbReference>
<evidence type="ECO:0000256" key="5">
    <source>
        <dbReference type="SAM" id="MobiDB-lite"/>
    </source>
</evidence>
<dbReference type="EMBL" id="LFZN01000210">
    <property type="protein sequence ID" value="KXS95554.1"/>
    <property type="molecule type" value="Genomic_DNA"/>
</dbReference>
<evidence type="ECO:0000256" key="3">
    <source>
        <dbReference type="PROSITE-ProRule" id="PRU00023"/>
    </source>
</evidence>
<dbReference type="PROSITE" id="PS50297">
    <property type="entry name" value="ANK_REP_REGION"/>
    <property type="match status" value="7"/>
</dbReference>
<dbReference type="Pfam" id="PF24883">
    <property type="entry name" value="NPHP3_N"/>
    <property type="match status" value="1"/>
</dbReference>
<dbReference type="InterPro" id="IPR056884">
    <property type="entry name" value="NPHP3-like_N"/>
</dbReference>
<sequence>MSDESEDKRSKKTKVTRRLGQGITVFRDPHHAEIDIIAIPGLGTNPQECWTWSENAGRPEAAIPGSKARQFNWIRDDDGLAKLFPKARIMLYDYASAWQGKHKVRATMKSICNWLLDDLKDHRKSGGEITRPLIFIGHSMGGIVVAKTLCMARAKKEYEALVTCTMGCALFGAPFRGSDMAKIALLYSSVFGSEAYESLLSFMKTEKNDVLEETTEDFIEISSKLVPPIELFCAWEMEETAVSYAGKVTSNLPGLLQHKFFKAGAKRVMEVGLSAFGTGTFFVDPQSASLPGAHSVGLNADHANLIRFESVDGKEFNAVRIALDRMIKMARVGVRRRTMAFGQKLLTQKFINQVRLSLEGVDMRHKFRARIKQRKIASWLLSERIYIDWMTIGDGNKERASFLWLKGGPGLGKTNACLSAIQEIDHVVADQHVDVTASHSETFLAYFMCEESSGCCTAEDILKSIITQLINEEESLAQHAKWFVPTPRYRGPSTEIGFDFQDSGAQATATVDNLWKCLQDIMEDPIVSSIHVIISNIHFLEVSESTIALLSKLRHHAFALQNLELASRRVRWMLTSRDDRHISEHFTAQGIAIIDMESQDFGSKIRGDRQKYAKDAVLQLRSSKKYSPDLAYYIRNSLESRSEDEKWIDVLCKLLAAMPPDSSDLAIRKRLREIGLYNIHQMVEDAWNTILTRDEGARLELEELLQAVTICYEPPTLADLAVLTQIDDIERLEDLVAGCSPLLRRGDWNEHKDRIVFGSVQFQENLAMLCHEESGLKKRFHGLMALRCFKHIKSAYDPAVSTGAGKASSSLQRTLTTTARLSEDNKVMEVVNEDEDMEDGPRTETQPSDESCFYPVKYLFRHLSEAPPDAAQELYEDDPNFWGLHSDLRNGWLKDFKALTTDLRDLHVVGMSALHVAAGIGAKEVVSTLLSRNGDAALQWINEAGMTALHVAAYNNHADVVETLIRARANIEAGDGNVGTALHFAALRGHCNVMSKLIERKAYVNAISEKYGPVINAAILSGTVDAVKQIMNGNVRFDFDYTKFESPISLAAGISEPSLFQDILETGREKWLRNVKLLDQALIRASYGGRLESLRILLNFQHVYTNNTIGDAILSAAQEKNWSSVSALLDYTINDADREDHTEIELGVPFYLACVAREERMDVLEKIWTFTRQNVNPDILNFSLYESAILKKNVTAIWLLETCGASANTNADRPNSLEHINVGPTADFGNPLNAAASMGNIELLKALLERNAQIDGPRGYSLQLAASEGHTDIVEFLLAHGAEVNKEAEDDQELKFYSVTALQAACDHDREAVVEVLLKHGADPNLGGGVLTNPITAATQRAEPGILKLLLKAEGIRVNVTGGSDKSTPLINAATHMPTECVELLLDHNADINAKNTAGDTALIMAALKGNATCVRVLCQQGADVTHQSPRYGLAIQAAAQGSSPQSAQVLAQNMGGAIEEFREKVKFDHLQAKKDFENAKANLLDRDHIIEGLKRDIEEANDRLDTANKQIEEHKLERDGLVSERLLQGTTYQSVDQQIRAIKFERDELQKQLDAEKGQYKIMQATAADLRKRLEDERARVAQLRTKEGWTALEEKKTAIVALEAEKQVLLEKSSADEEEREKEREQFTTQISNLQEQLLAMENNANTTHTNAMNLLKALKAEKADAKRLALEVERLEKERDDMETTMATVKAAADALSGKQTAASASQEVRSPMSRAGSAVDDEPPTNPSGNPPPSAANGFIRGPSDGYPSPGNFPSGDHGLASSPPLSQDKMSPGPEGFRTIHGHHRPDGALGSYSQGGGTRKKIAADDSSSRNGGGSNSTSSEKDYPQGLGTTFEDFRNNGNHNSNELGHMPTEIVQGTAWRGVQRWSRGVPRKVSGMIDGIGRSSEAKSPPLPKRP</sequence>
<keyword evidence="1" id="KW-0677">Repeat</keyword>
<comment type="caution">
    <text evidence="7">The sequence shown here is derived from an EMBL/GenBank/DDBJ whole genome shotgun (WGS) entry which is preliminary data.</text>
</comment>
<feature type="region of interest" description="Disordered" evidence="5">
    <location>
        <begin position="1701"/>
        <end position="1856"/>
    </location>
</feature>
<feature type="coiled-coil region" evidence="4">
    <location>
        <begin position="1491"/>
        <end position="1695"/>
    </location>
</feature>